<evidence type="ECO:0000256" key="1">
    <source>
        <dbReference type="SAM" id="SignalP"/>
    </source>
</evidence>
<reference evidence="3" key="1">
    <citation type="submission" date="2023-06" db="EMBL/GenBank/DDBJ databases">
        <title>Identification and characterization of horizontal gene transfer across gut microbiota members of farm animals based on homology search.</title>
        <authorList>
            <person name="Zeman M."/>
            <person name="Kubasova T."/>
            <person name="Jahodarova E."/>
            <person name="Nykrynova M."/>
            <person name="Rychlik I."/>
        </authorList>
    </citation>
    <scope>NUCLEOTIDE SEQUENCE [LARGE SCALE GENOMIC DNA]</scope>
    <source>
        <strain evidence="3">153_Feed</strain>
    </source>
</reference>
<comment type="caution">
    <text evidence="2">The sequence shown here is derived from an EMBL/GenBank/DDBJ whole genome shotgun (WGS) entry which is preliminary data.</text>
</comment>
<dbReference type="RefSeq" id="WP_289510278.1">
    <property type="nucleotide sequence ID" value="NZ_JAUDEA010000001.1"/>
</dbReference>
<proteinExistence type="predicted"/>
<evidence type="ECO:0000313" key="2">
    <source>
        <dbReference type="EMBL" id="MDM8270174.1"/>
    </source>
</evidence>
<reference evidence="2 3" key="2">
    <citation type="submission" date="2023-06" db="EMBL/GenBank/DDBJ databases">
        <title>Identification and characterization of horizontal gene transfer across gut microbiota members of farm animals based on homology search.</title>
        <authorList>
            <person name="Schwarzerova J."/>
            <person name="Nykrynova M."/>
            <person name="Jureckova K."/>
            <person name="Cejkova D."/>
            <person name="Rychlik I."/>
        </authorList>
    </citation>
    <scope>NUCLEOTIDE SEQUENCE [LARGE SCALE GENOMIC DNA]</scope>
    <source>
        <strain evidence="2 3">153_Feed</strain>
    </source>
</reference>
<dbReference type="EMBL" id="JAUDEA010000001">
    <property type="protein sequence ID" value="MDM8270174.1"/>
    <property type="molecule type" value="Genomic_DNA"/>
</dbReference>
<feature type="signal peptide" evidence="1">
    <location>
        <begin position="1"/>
        <end position="20"/>
    </location>
</feature>
<organism evidence="2 3">
    <name type="scientific">Thermophilibacter provencensis</name>
    <dbReference type="NCBI Taxonomy" id="1852386"/>
    <lineage>
        <taxon>Bacteria</taxon>
        <taxon>Bacillati</taxon>
        <taxon>Actinomycetota</taxon>
        <taxon>Coriobacteriia</taxon>
        <taxon>Coriobacteriales</taxon>
        <taxon>Atopobiaceae</taxon>
        <taxon>Thermophilibacter</taxon>
    </lineage>
</organism>
<sequence>MKMRSLRLLACSLVAVLAVACGLVLGGCSGESPEKVIREDLTAKLDQIKNVDDEAIEDLLGATDTSAFEQLGVDPTDFMKAFLGGFDYTIGDVVVDGDTATASVSVTCKSLQTMQGEIEDLAYDLLADPEIYTLSEDEVMERVGSAMLEAIEGSELHESSYDFTYSKTDDGWEMEDSGSEFMTAAFA</sequence>
<evidence type="ECO:0000313" key="3">
    <source>
        <dbReference type="Proteomes" id="UP001529256"/>
    </source>
</evidence>
<keyword evidence="3" id="KW-1185">Reference proteome</keyword>
<gene>
    <name evidence="2" type="ORF">QUW25_00515</name>
</gene>
<name>A0ABT7V2H2_9ACTN</name>
<dbReference type="Proteomes" id="UP001529256">
    <property type="component" value="Unassembled WGS sequence"/>
</dbReference>
<feature type="chain" id="PRO_5047058976" evidence="1">
    <location>
        <begin position="21"/>
        <end position="187"/>
    </location>
</feature>
<reference evidence="2 3" key="3">
    <citation type="submission" date="2023-06" db="EMBL/GenBank/DDBJ databases">
        <authorList>
            <person name="Zeman M."/>
            <person name="Kubasova T."/>
            <person name="Jahodarova E."/>
            <person name="Nykrynova M."/>
            <person name="Rychlik I."/>
        </authorList>
    </citation>
    <scope>NUCLEOTIDE SEQUENCE [LARGE SCALE GENOMIC DNA]</scope>
    <source>
        <strain evidence="2 3">153_Feed</strain>
    </source>
</reference>
<keyword evidence="1" id="KW-0732">Signal</keyword>
<accession>A0ABT7V2H2</accession>
<dbReference type="PROSITE" id="PS51257">
    <property type="entry name" value="PROKAR_LIPOPROTEIN"/>
    <property type="match status" value="1"/>
</dbReference>
<protein>
    <submittedName>
        <fullName evidence="2">DUF5105 domain-containing protein</fullName>
    </submittedName>
</protein>